<comment type="caution">
    <text evidence="4">The sequence shown here is derived from an EMBL/GenBank/DDBJ whole genome shotgun (WGS) entry which is preliminary data.</text>
</comment>
<reference evidence="4 5" key="1">
    <citation type="submission" date="2020-04" db="EMBL/GenBank/DDBJ databases">
        <title>Perkinsus olseni comparative genomics.</title>
        <authorList>
            <person name="Bogema D.R."/>
        </authorList>
    </citation>
    <scope>NUCLEOTIDE SEQUENCE [LARGE SCALE GENOMIC DNA]</scope>
    <source>
        <strain evidence="4">00978-12</strain>
    </source>
</reference>
<feature type="compositionally biased region" description="Basic and acidic residues" evidence="2">
    <location>
        <begin position="321"/>
        <end position="333"/>
    </location>
</feature>
<accession>A0A7J6N6S5</accession>
<evidence type="ECO:0000313" key="5">
    <source>
        <dbReference type="Proteomes" id="UP000541610"/>
    </source>
</evidence>
<feature type="region of interest" description="Disordered" evidence="2">
    <location>
        <begin position="310"/>
        <end position="333"/>
    </location>
</feature>
<dbReference type="Proteomes" id="UP000541610">
    <property type="component" value="Unassembled WGS sequence"/>
</dbReference>
<name>A0A7J6N6S5_PEROL</name>
<evidence type="ECO:0000313" key="4">
    <source>
        <dbReference type="EMBL" id="KAF4679486.1"/>
    </source>
</evidence>
<feature type="compositionally biased region" description="Basic residues" evidence="2">
    <location>
        <begin position="311"/>
        <end position="320"/>
    </location>
</feature>
<evidence type="ECO:0000256" key="1">
    <source>
        <dbReference type="PROSITE-ProRule" id="PRU00325"/>
    </source>
</evidence>
<gene>
    <name evidence="4" type="ORF">FOZ60_014975</name>
</gene>
<dbReference type="AlphaFoldDB" id="A0A7J6N6S5"/>
<keyword evidence="1" id="KW-0863">Zinc-finger</keyword>
<organism evidence="4 5">
    <name type="scientific">Perkinsus olseni</name>
    <name type="common">Perkinsus atlanticus</name>
    <dbReference type="NCBI Taxonomy" id="32597"/>
    <lineage>
        <taxon>Eukaryota</taxon>
        <taxon>Sar</taxon>
        <taxon>Alveolata</taxon>
        <taxon>Perkinsozoa</taxon>
        <taxon>Perkinsea</taxon>
        <taxon>Perkinsida</taxon>
        <taxon>Perkinsidae</taxon>
        <taxon>Perkinsus</taxon>
    </lineage>
</organism>
<feature type="domain" description="SWIM-type" evidence="3">
    <location>
        <begin position="136"/>
        <end position="171"/>
    </location>
</feature>
<protein>
    <recommendedName>
        <fullName evidence="3">SWIM-type domain-containing protein</fullName>
    </recommendedName>
</protein>
<dbReference type="InterPro" id="IPR007527">
    <property type="entry name" value="Znf_SWIM"/>
</dbReference>
<proteinExistence type="predicted"/>
<dbReference type="PROSITE" id="PS50966">
    <property type="entry name" value="ZF_SWIM"/>
    <property type="match status" value="1"/>
</dbReference>
<evidence type="ECO:0000259" key="3">
    <source>
        <dbReference type="PROSITE" id="PS50966"/>
    </source>
</evidence>
<keyword evidence="1" id="KW-0479">Metal-binding</keyword>
<dbReference type="EMBL" id="JABANP010000728">
    <property type="protein sequence ID" value="KAF4679486.1"/>
    <property type="molecule type" value="Genomic_DNA"/>
</dbReference>
<dbReference type="GO" id="GO:0008270">
    <property type="term" value="F:zinc ion binding"/>
    <property type="evidence" value="ECO:0007669"/>
    <property type="project" value="UniProtKB-KW"/>
</dbReference>
<sequence>MVWSTMDGESYLLTIKHKVPGRFVTADDRYESLGHHLLGKVPRTLAGTSHPSCCKVDCSSSSCGRSSHYLGDANQVYLAIDNAYLQSYGVTDHESLTAFLNNDARVAKRVTASFETFDEGKAAINGLHLVTFKTSPAVSVLPANGGPRCSCRQYVRRSKCPHIVSLARHLAADSPRSWSMVEGRLKAKAAAGTGNPESYLPHSARYGIRGNTADRRRALQAAVREDGLENFNWPRHEVPSEEIRAAANPKDFSGCCGGIWDSDAVYCSSRRCRSTGWWHVDCAIAWARASGYPEPNLVDRKAPWYCPKCGRSNKRGRKRKISTDDRPTKKQHR</sequence>
<keyword evidence="1" id="KW-0862">Zinc</keyword>
<evidence type="ECO:0000256" key="2">
    <source>
        <dbReference type="SAM" id="MobiDB-lite"/>
    </source>
</evidence>